<keyword evidence="2" id="KW-1133">Transmembrane helix</keyword>
<dbReference type="Proteomes" id="UP000027456">
    <property type="component" value="Unassembled WGS sequence"/>
</dbReference>
<name>A0A074RRG2_9AGAM</name>
<keyword evidence="2 4" id="KW-0812">Transmembrane</keyword>
<proteinExistence type="predicted"/>
<evidence type="ECO:0000256" key="1">
    <source>
        <dbReference type="SAM" id="MobiDB-lite"/>
    </source>
</evidence>
<dbReference type="HOGENOM" id="CLU_010953_1_0_1"/>
<evidence type="ECO:0000256" key="2">
    <source>
        <dbReference type="SAM" id="Phobius"/>
    </source>
</evidence>
<feature type="transmembrane region" description="Helical" evidence="2">
    <location>
        <begin position="256"/>
        <end position="286"/>
    </location>
</feature>
<organism evidence="4 5">
    <name type="scientific">Rhizoctonia solani 123E</name>
    <dbReference type="NCBI Taxonomy" id="1423351"/>
    <lineage>
        <taxon>Eukaryota</taxon>
        <taxon>Fungi</taxon>
        <taxon>Dikarya</taxon>
        <taxon>Basidiomycota</taxon>
        <taxon>Agaricomycotina</taxon>
        <taxon>Agaricomycetes</taxon>
        <taxon>Cantharellales</taxon>
        <taxon>Ceratobasidiaceae</taxon>
        <taxon>Rhizoctonia</taxon>
    </lineage>
</organism>
<reference evidence="4 5" key="1">
    <citation type="submission" date="2013-12" db="EMBL/GenBank/DDBJ databases">
        <authorList>
            <person name="Cubeta M."/>
            <person name="Pakala S."/>
            <person name="Fedorova N."/>
            <person name="Thomas E."/>
            <person name="Dean R."/>
            <person name="Jabaji S."/>
            <person name="Neate S."/>
            <person name="Toda T."/>
            <person name="Tavantzis S."/>
            <person name="Vilgalys R."/>
            <person name="Bharathan N."/>
            <person name="Pakala S."/>
            <person name="Losada L.S."/>
            <person name="Zafar N."/>
            <person name="Nierman W."/>
        </authorList>
    </citation>
    <scope>NUCLEOTIDE SEQUENCE [LARGE SCALE GENOMIC DNA]</scope>
    <source>
        <strain evidence="4 5">123E</strain>
    </source>
</reference>
<keyword evidence="5" id="KW-1185">Reference proteome</keyword>
<dbReference type="OrthoDB" id="3221808at2759"/>
<sequence length="940" mass="104184">MSLLNPTYLSGGGKKPPKSSADPPPGPEMAHPPPDPTPSAAPVTQMPVNTDPTMERDEYGAEMGKEARVWKIYVKETDRADAELVDGWNKSLDVILVFAALFSAVSTAFLIESSQKLQEDPADVTAQTLLVISQALSVLTNTTQPTGVQSSNTVNTGSFSPSRITVTVNTLWYLSLSLSVATSLLAMLAKDWCHSFLAGRSGHPHTQTMRRQQKWMMIEKWKMQELIMVLPSLIHLSLLLFAIGLCIYVWDLNTSVAWPVICVTVVSAGFYVWSSITASIIEYFPFTTVISRFLRSEWLFAVYMRLCIVAAHMMSNTLERIYRSNVFGWFTSLDNWIRDSYGLLRGWADVVNGSLPVHMPKASPQDGYLDLDRVTTLALHWLITVCEAPSAIDAALQAIAGATAHIYRAPLETCNASLEISKRLVSGNIYKTADRHVVSLYIRALSFLGSKDSQATLIQANAHSLGDVQVAVWNLQTQYDEQVAQLIGDGKFEPTDQNIGALGIGTSIASHILQHLNGIERDSTSLAESICQLLENHKTLHPAALQSLKNALEWLPLIIVDCSALVRLIDCLIIFVDIYNVKLASSQRGVHFCIYALCQSLSRHRIDRTSDPSSSPVNFAGETIDRITSSNSSNLAVSELVPTIVSQILEVKTHPHLYSGLAPINSILDTIDPDEGVNTHGSSFTHYRAQLIGEHFSGAIRNYFNEVSKDNSLRKNPTIFSPAYLLLAEVLFCTKSEDLRDHCSFCLYYSPFPRLSLGLVEMLEKHDIIPLLEQSATGPSEQLRICAISLLWVLCALESYAPPDSEALRNRLATQLRRCTAWGDPTAMKRALGYQLRGYWLAPSSFRSWGIRNPHEQYLSKVFECVVEAGDHMSPSNNEAFGDELTKFKDRLEEHNERTKREYRGLASFTAFGGHHTDAQSPPQPHLAVDMTNDGEPDTP</sequence>
<dbReference type="STRING" id="1423351.A0A074RRG2"/>
<evidence type="ECO:0000313" key="4">
    <source>
        <dbReference type="EMBL" id="KEP47915.1"/>
    </source>
</evidence>
<accession>A0A074RRG2</accession>
<feature type="domain" description="DUF6535" evidence="3">
    <location>
        <begin position="70"/>
        <end position="250"/>
    </location>
</feature>
<evidence type="ECO:0000313" key="5">
    <source>
        <dbReference type="Proteomes" id="UP000027456"/>
    </source>
</evidence>
<dbReference type="InterPro" id="IPR045338">
    <property type="entry name" value="DUF6535"/>
</dbReference>
<dbReference type="InterPro" id="IPR016024">
    <property type="entry name" value="ARM-type_fold"/>
</dbReference>
<comment type="caution">
    <text evidence="4">The sequence shown here is derived from an EMBL/GenBank/DDBJ whole genome shotgun (WGS) entry which is preliminary data.</text>
</comment>
<keyword evidence="2" id="KW-0472">Membrane</keyword>
<dbReference type="Pfam" id="PF20153">
    <property type="entry name" value="DUF6535"/>
    <property type="match status" value="1"/>
</dbReference>
<gene>
    <name evidence="4" type="ORF">V565_139560</name>
</gene>
<feature type="compositionally biased region" description="Pro residues" evidence="1">
    <location>
        <begin position="22"/>
        <end position="39"/>
    </location>
</feature>
<evidence type="ECO:0000259" key="3">
    <source>
        <dbReference type="Pfam" id="PF20153"/>
    </source>
</evidence>
<dbReference type="SUPFAM" id="SSF48371">
    <property type="entry name" value="ARM repeat"/>
    <property type="match status" value="1"/>
</dbReference>
<feature type="region of interest" description="Disordered" evidence="1">
    <location>
        <begin position="911"/>
        <end position="940"/>
    </location>
</feature>
<feature type="transmembrane region" description="Helical" evidence="2">
    <location>
        <begin position="226"/>
        <end position="250"/>
    </location>
</feature>
<dbReference type="EMBL" id="AZST01000619">
    <property type="protein sequence ID" value="KEP47915.1"/>
    <property type="molecule type" value="Genomic_DNA"/>
</dbReference>
<dbReference type="AlphaFoldDB" id="A0A074RRG2"/>
<protein>
    <submittedName>
        <fullName evidence="4">Putative transmembrane protein</fullName>
    </submittedName>
</protein>
<feature type="region of interest" description="Disordered" evidence="1">
    <location>
        <begin position="1"/>
        <end position="55"/>
    </location>
</feature>